<evidence type="ECO:0000313" key="4">
    <source>
        <dbReference type="EMBL" id="EAT11567.1"/>
    </source>
</evidence>
<dbReference type="Gene3D" id="3.20.20.70">
    <property type="entry name" value="Aldolase class I"/>
    <property type="match status" value="1"/>
</dbReference>
<evidence type="ECO:0000256" key="1">
    <source>
        <dbReference type="ARBA" id="ARBA00022630"/>
    </source>
</evidence>
<dbReference type="AlphaFoldDB" id="Q1MZZ6"/>
<keyword evidence="2" id="KW-0288">FMN</keyword>
<dbReference type="OrthoDB" id="9778912at2"/>
<name>Q1MZZ6_9GAMM</name>
<evidence type="ECO:0000256" key="2">
    <source>
        <dbReference type="ARBA" id="ARBA00022643"/>
    </source>
</evidence>
<dbReference type="PANTHER" id="PTHR32332">
    <property type="entry name" value="2-NITROPROPANE DIOXYGENASE"/>
    <property type="match status" value="1"/>
</dbReference>
<dbReference type="Proteomes" id="UP000004263">
    <property type="component" value="Unassembled WGS sequence"/>
</dbReference>
<dbReference type="PANTHER" id="PTHR32332:SF20">
    <property type="entry name" value="2-NITROPROPANE DIOXYGENASE-LIKE PROTEIN"/>
    <property type="match status" value="1"/>
</dbReference>
<dbReference type="EMBL" id="AAQH01000016">
    <property type="protein sequence ID" value="EAT11567.1"/>
    <property type="molecule type" value="Genomic_DNA"/>
</dbReference>
<comment type="caution">
    <text evidence="4">The sequence shown here is derived from an EMBL/GenBank/DDBJ whole genome shotgun (WGS) entry which is preliminary data.</text>
</comment>
<evidence type="ECO:0000256" key="3">
    <source>
        <dbReference type="ARBA" id="ARBA00023002"/>
    </source>
</evidence>
<evidence type="ECO:0000313" key="5">
    <source>
        <dbReference type="Proteomes" id="UP000004263"/>
    </source>
</evidence>
<dbReference type="HOGENOM" id="CLU_038732_1_1_6"/>
<accession>Q1MZZ6</accession>
<protein>
    <submittedName>
        <fullName evidence="4">Uncharacterized protein</fullName>
    </submittedName>
</protein>
<dbReference type="InterPro" id="IPR013785">
    <property type="entry name" value="Aldolase_TIM"/>
</dbReference>
<keyword evidence="5" id="KW-1185">Reference proteome</keyword>
<keyword evidence="1" id="KW-0285">Flavoprotein</keyword>
<reference evidence="4 5" key="1">
    <citation type="submission" date="2006-03" db="EMBL/GenBank/DDBJ databases">
        <authorList>
            <person name="Pinhassi J."/>
            <person name="Pedros-Alio C."/>
            <person name="Ferriera S."/>
            <person name="Johnson J."/>
            <person name="Kravitz S."/>
            <person name="Halpern A."/>
            <person name="Remington K."/>
            <person name="Beeson K."/>
            <person name="Tran B."/>
            <person name="Rogers Y.-H."/>
            <person name="Friedman R."/>
            <person name="Venter J.C."/>
        </authorList>
    </citation>
    <scope>NUCLEOTIDE SEQUENCE [LARGE SCALE GENOMIC DNA]</scope>
    <source>
        <strain evidence="4 5">RED65</strain>
    </source>
</reference>
<dbReference type="STRING" id="207949.RED65_02814"/>
<dbReference type="RefSeq" id="WP_007019178.1">
    <property type="nucleotide sequence ID" value="NZ_CH724121.1"/>
</dbReference>
<dbReference type="InterPro" id="IPR004136">
    <property type="entry name" value="NMO"/>
</dbReference>
<gene>
    <name evidence="4" type="ORF">RED65_02814</name>
</gene>
<dbReference type="GO" id="GO:0018580">
    <property type="term" value="F:nitronate monooxygenase activity"/>
    <property type="evidence" value="ECO:0007669"/>
    <property type="project" value="InterPro"/>
</dbReference>
<keyword evidence="3" id="KW-0560">Oxidoreductase</keyword>
<dbReference type="Pfam" id="PF03060">
    <property type="entry name" value="NMO"/>
    <property type="match status" value="1"/>
</dbReference>
<dbReference type="SUPFAM" id="SSF51412">
    <property type="entry name" value="Inosine monophosphate dehydrogenase (IMPDH)"/>
    <property type="match status" value="1"/>
</dbReference>
<organism evidence="4 5">
    <name type="scientific">Bermanella marisrubri</name>
    <dbReference type="NCBI Taxonomy" id="207949"/>
    <lineage>
        <taxon>Bacteria</taxon>
        <taxon>Pseudomonadati</taxon>
        <taxon>Pseudomonadota</taxon>
        <taxon>Gammaproteobacteria</taxon>
        <taxon>Oceanospirillales</taxon>
        <taxon>Oceanospirillaceae</taxon>
        <taxon>Bermanella</taxon>
    </lineage>
</organism>
<dbReference type="CDD" id="cd04730">
    <property type="entry name" value="NPD_like"/>
    <property type="match status" value="1"/>
</dbReference>
<proteinExistence type="predicted"/>
<sequence length="344" mass="36166">MKTRITELLGIEHPILLPGMSWISTPELVAAVSNAGGLGILATGPLNKEETRAAIQKIRTLTNKPFGIGATLMMPGAVDNAKVALEEQVPVINFSLGKGDWIVKAAHEYGGKVIATVVTEKHAKSAEKMGADALLVTGHEAAAHGGDVTSLVLVPAIASKVSIPVIATGGFADGRGLMAALSLGADAIAMGSRFATSKESPLHQNTKDAVVERDENQTIYGNNFDGLYARVMKTPTAKKAMKKPVGFIKAALLSVKAAKIAKMPVRTILAGLIVQFDKVKLLSLFGAATEKIQAATVDGDLQKGVQFIGQTQGLIEDQPSVQEIVDRVLNQAKTIHEGNQQKLG</sequence>